<evidence type="ECO:0000313" key="10">
    <source>
        <dbReference type="Proteomes" id="UP000585050"/>
    </source>
</evidence>
<keyword evidence="7" id="KW-0472">Membrane</keyword>
<evidence type="ECO:0000256" key="3">
    <source>
        <dbReference type="ARBA" id="ARBA00013208"/>
    </source>
</evidence>
<comment type="catalytic activity">
    <reaction evidence="1 7">
        <text>Cleavage of hydrophobic, N-terminal signal or leader sequences from secreted and periplasmic proteins.</text>
        <dbReference type="EC" id="3.4.21.89"/>
    </reaction>
</comment>
<dbReference type="Proteomes" id="UP000585050">
    <property type="component" value="Unassembled WGS sequence"/>
</dbReference>
<dbReference type="Gene3D" id="2.10.109.10">
    <property type="entry name" value="Umud Fragment, subunit A"/>
    <property type="match status" value="2"/>
</dbReference>
<dbReference type="PANTHER" id="PTHR43390">
    <property type="entry name" value="SIGNAL PEPTIDASE I"/>
    <property type="match status" value="1"/>
</dbReference>
<accession>A0A7X8XV93</accession>
<dbReference type="InterPro" id="IPR000223">
    <property type="entry name" value="Pept_S26A_signal_pept_1"/>
</dbReference>
<gene>
    <name evidence="9" type="primary">lepB</name>
    <name evidence="9" type="ORF">HGP29_07765</name>
</gene>
<name>A0A7X8XV93_9BACT</name>
<reference evidence="9 10" key="1">
    <citation type="submission" date="2020-04" db="EMBL/GenBank/DDBJ databases">
        <title>Flammeovirga sp. SR4, a novel species isolated from seawater.</title>
        <authorList>
            <person name="Wang X."/>
        </authorList>
    </citation>
    <scope>NUCLEOTIDE SEQUENCE [LARGE SCALE GENOMIC DNA]</scope>
    <source>
        <strain evidence="9 10">SR4</strain>
    </source>
</reference>
<protein>
    <recommendedName>
        <fullName evidence="4 7">Signal peptidase I</fullName>
        <ecNumber evidence="3 7">3.4.21.89</ecNumber>
    </recommendedName>
</protein>
<dbReference type="InterPro" id="IPR019758">
    <property type="entry name" value="Pept_S26A_signal_pept_1_CS"/>
</dbReference>
<dbReference type="InterPro" id="IPR036286">
    <property type="entry name" value="LexA/Signal_pep-like_sf"/>
</dbReference>
<evidence type="ECO:0000313" key="9">
    <source>
        <dbReference type="EMBL" id="NLR91098.1"/>
    </source>
</evidence>
<dbReference type="EC" id="3.4.21.89" evidence="3 7"/>
<evidence type="ECO:0000256" key="6">
    <source>
        <dbReference type="PIRSR" id="PIRSR600223-1"/>
    </source>
</evidence>
<evidence type="ECO:0000256" key="2">
    <source>
        <dbReference type="ARBA" id="ARBA00009370"/>
    </source>
</evidence>
<dbReference type="GO" id="GO:0004252">
    <property type="term" value="F:serine-type endopeptidase activity"/>
    <property type="evidence" value="ECO:0007669"/>
    <property type="project" value="InterPro"/>
</dbReference>
<evidence type="ECO:0000259" key="8">
    <source>
        <dbReference type="Pfam" id="PF10502"/>
    </source>
</evidence>
<keyword evidence="10" id="KW-1185">Reference proteome</keyword>
<evidence type="ECO:0000256" key="1">
    <source>
        <dbReference type="ARBA" id="ARBA00000677"/>
    </source>
</evidence>
<feature type="transmembrane region" description="Helical" evidence="7">
    <location>
        <begin position="395"/>
        <end position="414"/>
    </location>
</feature>
<evidence type="ECO:0000256" key="5">
    <source>
        <dbReference type="ARBA" id="ARBA00022801"/>
    </source>
</evidence>
<keyword evidence="5 7" id="KW-0378">Hydrolase</keyword>
<proteinExistence type="inferred from homology"/>
<dbReference type="GO" id="GO:0006465">
    <property type="term" value="P:signal peptide processing"/>
    <property type="evidence" value="ECO:0007669"/>
    <property type="project" value="InterPro"/>
</dbReference>
<organism evidence="9 10">
    <name type="scientific">Flammeovirga agarivorans</name>
    <dbReference type="NCBI Taxonomy" id="2726742"/>
    <lineage>
        <taxon>Bacteria</taxon>
        <taxon>Pseudomonadati</taxon>
        <taxon>Bacteroidota</taxon>
        <taxon>Cytophagia</taxon>
        <taxon>Cytophagales</taxon>
        <taxon>Flammeovirgaceae</taxon>
        <taxon>Flammeovirga</taxon>
    </lineage>
</organism>
<dbReference type="PRINTS" id="PR00727">
    <property type="entry name" value="LEADERPTASE"/>
</dbReference>
<dbReference type="RefSeq" id="WP_168881798.1">
    <property type="nucleotide sequence ID" value="NZ_JABAIL010000002.1"/>
</dbReference>
<keyword evidence="7" id="KW-0645">Protease</keyword>
<feature type="domain" description="Peptidase S26" evidence="8">
    <location>
        <begin position="283"/>
        <end position="367"/>
    </location>
</feature>
<sequence>MSKKETKKGFLKEWGDALLFAVVAATFIRWVAFEAFTIPTSSMEKSLYIGDYLFVSKLHYGPRTPKTPLQVPLTHQKIWGTDINSFSDLIQLPQFRLPGFSSVQNNDVVVFNYPAEENDYPSDLKTNYIKRCIGIAGDDIQIKDQVVSINGQVVDYPEYIKLQTDYTVKTKQPLGLKFLEDNNLYYNIDNIARFPTLQNEAALREYMIRQGATNFYGNLTKSKDGIYTYHHLNLTDEQVAALKASELVVAVEKMIDNSRFRIFGNAVNEWTTDNFGPLHIPKEGETVSINESNWPYYKDIIQKYEENENPQFKDGKLYIGGQVQESYTIQQDYYFMMGDNRHNSLDSRFWGFVPEDHIIGKAVMVWMSNDPNPQTGSIRWNRLLHIIDSDFQLPVAVKFIIGALFFGMIIFFSIRDNRKKNNNL</sequence>
<dbReference type="PROSITE" id="PS00761">
    <property type="entry name" value="SPASE_I_3"/>
    <property type="match status" value="1"/>
</dbReference>
<dbReference type="AlphaFoldDB" id="A0A7X8XV93"/>
<dbReference type="EMBL" id="JABAIL010000002">
    <property type="protein sequence ID" value="NLR91098.1"/>
    <property type="molecule type" value="Genomic_DNA"/>
</dbReference>
<dbReference type="SUPFAM" id="SSF51306">
    <property type="entry name" value="LexA/Signal peptidase"/>
    <property type="match status" value="2"/>
</dbReference>
<dbReference type="CDD" id="cd06530">
    <property type="entry name" value="S26_SPase_I"/>
    <property type="match status" value="2"/>
</dbReference>
<dbReference type="GO" id="GO:0016020">
    <property type="term" value="C:membrane"/>
    <property type="evidence" value="ECO:0007669"/>
    <property type="project" value="UniProtKB-SubCell"/>
</dbReference>
<feature type="active site" evidence="6">
    <location>
        <position position="42"/>
    </location>
</feature>
<dbReference type="PANTHER" id="PTHR43390:SF1">
    <property type="entry name" value="CHLOROPLAST PROCESSING PEPTIDASE"/>
    <property type="match status" value="1"/>
</dbReference>
<comment type="subcellular location">
    <subcellularLocation>
        <location evidence="7">Membrane</location>
        <topology evidence="7">Single-pass type II membrane protein</topology>
    </subcellularLocation>
</comment>
<feature type="domain" description="Peptidase S26" evidence="8">
    <location>
        <begin position="12"/>
        <end position="180"/>
    </location>
</feature>
<keyword evidence="7" id="KW-1133">Transmembrane helix</keyword>
<dbReference type="Pfam" id="PF10502">
    <property type="entry name" value="Peptidase_S26"/>
    <property type="match status" value="2"/>
</dbReference>
<comment type="similarity">
    <text evidence="2 7">Belongs to the peptidase S26 family.</text>
</comment>
<feature type="active site" evidence="6">
    <location>
        <position position="130"/>
    </location>
</feature>
<evidence type="ECO:0000256" key="4">
    <source>
        <dbReference type="ARBA" id="ARBA00019232"/>
    </source>
</evidence>
<dbReference type="InterPro" id="IPR019533">
    <property type="entry name" value="Peptidase_S26"/>
</dbReference>
<dbReference type="NCBIfam" id="TIGR02227">
    <property type="entry name" value="sigpep_I_bact"/>
    <property type="match status" value="2"/>
</dbReference>
<keyword evidence="7" id="KW-0812">Transmembrane</keyword>
<comment type="caution">
    <text evidence="9">The sequence shown here is derived from an EMBL/GenBank/DDBJ whole genome shotgun (WGS) entry which is preliminary data.</text>
</comment>
<dbReference type="GO" id="GO:0009003">
    <property type="term" value="F:signal peptidase activity"/>
    <property type="evidence" value="ECO:0007669"/>
    <property type="project" value="UniProtKB-EC"/>
</dbReference>
<evidence type="ECO:0000256" key="7">
    <source>
        <dbReference type="RuleBase" id="RU362042"/>
    </source>
</evidence>